<sequence length="254" mass="29222">MSFTYLLLLCCIVVSFSSCQQSILFIGNSFTYYNNLPDMFAKLTEDSFVQKSLTVGGQSLCGHAQDHKVKELLTKKWDYVVLQDHSLGALSKVNNGTLCRNFTINCFEKFYIPILENSGTKNVILYQTWGYRYGLKGQFDNYQNMQKDIITGYEEYQKVWRAKTKLNVHIAPAGQIRQVIHSKIKEPLKKSSLFYRLYVEDNFHPTPIGTYISACSIFLRTMMKSPYPSKFVPTNVTLLEAEYIQKIAGTFLNK</sequence>
<dbReference type="SUPFAM" id="SSF52266">
    <property type="entry name" value="SGNH hydrolase"/>
    <property type="match status" value="1"/>
</dbReference>
<dbReference type="InterPro" id="IPR036514">
    <property type="entry name" value="SGNH_hydro_sf"/>
</dbReference>
<feature type="chain" id="PRO_5043811478" description="DUF4886 domain-containing protein" evidence="1">
    <location>
        <begin position="20"/>
        <end position="254"/>
    </location>
</feature>
<reference evidence="2 3" key="1">
    <citation type="submission" date="2024-03" db="EMBL/GenBank/DDBJ databases">
        <title>The Acrasis kona genome and developmental transcriptomes reveal deep origins of eukaryotic multicellular pathways.</title>
        <authorList>
            <person name="Sheikh S."/>
            <person name="Fu C.-J."/>
            <person name="Brown M.W."/>
            <person name="Baldauf S.L."/>
        </authorList>
    </citation>
    <scope>NUCLEOTIDE SEQUENCE [LARGE SCALE GENOMIC DNA]</scope>
    <source>
        <strain evidence="2 3">ATCC MYA-3509</strain>
    </source>
</reference>
<dbReference type="EMBL" id="JAOPGA020000876">
    <property type="protein sequence ID" value="KAL0482610.1"/>
    <property type="molecule type" value="Genomic_DNA"/>
</dbReference>
<evidence type="ECO:0000313" key="3">
    <source>
        <dbReference type="Proteomes" id="UP001431209"/>
    </source>
</evidence>
<dbReference type="Gene3D" id="3.40.50.1110">
    <property type="entry name" value="SGNH hydrolase"/>
    <property type="match status" value="1"/>
</dbReference>
<name>A0AAW2Z0U0_9EUKA</name>
<gene>
    <name evidence="2" type="ORF">AKO1_014323</name>
</gene>
<proteinExistence type="predicted"/>
<keyword evidence="1" id="KW-0732">Signal</keyword>
<evidence type="ECO:0000256" key="1">
    <source>
        <dbReference type="SAM" id="SignalP"/>
    </source>
</evidence>
<dbReference type="AlphaFoldDB" id="A0AAW2Z0U0"/>
<protein>
    <recommendedName>
        <fullName evidence="4">DUF4886 domain-containing protein</fullName>
    </recommendedName>
</protein>
<evidence type="ECO:0000313" key="2">
    <source>
        <dbReference type="EMBL" id="KAL0482610.1"/>
    </source>
</evidence>
<evidence type="ECO:0008006" key="4">
    <source>
        <dbReference type="Google" id="ProtNLM"/>
    </source>
</evidence>
<keyword evidence="3" id="KW-1185">Reference proteome</keyword>
<feature type="signal peptide" evidence="1">
    <location>
        <begin position="1"/>
        <end position="19"/>
    </location>
</feature>
<accession>A0AAW2Z0U0</accession>
<dbReference type="Proteomes" id="UP001431209">
    <property type="component" value="Unassembled WGS sequence"/>
</dbReference>
<organism evidence="2 3">
    <name type="scientific">Acrasis kona</name>
    <dbReference type="NCBI Taxonomy" id="1008807"/>
    <lineage>
        <taxon>Eukaryota</taxon>
        <taxon>Discoba</taxon>
        <taxon>Heterolobosea</taxon>
        <taxon>Tetramitia</taxon>
        <taxon>Eutetramitia</taxon>
        <taxon>Acrasidae</taxon>
        <taxon>Acrasis</taxon>
    </lineage>
</organism>
<comment type="caution">
    <text evidence="2">The sequence shown here is derived from an EMBL/GenBank/DDBJ whole genome shotgun (WGS) entry which is preliminary data.</text>
</comment>